<evidence type="ECO:0000313" key="1">
    <source>
        <dbReference type="EMBL" id="MBX74078.1"/>
    </source>
</evidence>
<protein>
    <submittedName>
        <fullName evidence="1">Uncharacterized protein</fullName>
    </submittedName>
</protein>
<accession>A0A2P2R4E7</accession>
<proteinExistence type="predicted"/>
<dbReference type="AlphaFoldDB" id="A0A2P2R4E7"/>
<name>A0A2P2R4E7_RHIMU</name>
<sequence>MDSMSLHNPIILEMLF</sequence>
<reference evidence="1" key="1">
    <citation type="submission" date="2018-02" db="EMBL/GenBank/DDBJ databases">
        <title>Rhizophora mucronata_Transcriptome.</title>
        <authorList>
            <person name="Meera S.P."/>
            <person name="Sreeshan A."/>
            <person name="Augustine A."/>
        </authorList>
    </citation>
    <scope>NUCLEOTIDE SEQUENCE</scope>
    <source>
        <tissue evidence="1">Leaf</tissue>
    </source>
</reference>
<organism evidence="1">
    <name type="scientific">Rhizophora mucronata</name>
    <name type="common">Asiatic mangrove</name>
    <dbReference type="NCBI Taxonomy" id="61149"/>
    <lineage>
        <taxon>Eukaryota</taxon>
        <taxon>Viridiplantae</taxon>
        <taxon>Streptophyta</taxon>
        <taxon>Embryophyta</taxon>
        <taxon>Tracheophyta</taxon>
        <taxon>Spermatophyta</taxon>
        <taxon>Magnoliopsida</taxon>
        <taxon>eudicotyledons</taxon>
        <taxon>Gunneridae</taxon>
        <taxon>Pentapetalae</taxon>
        <taxon>rosids</taxon>
        <taxon>fabids</taxon>
        <taxon>Malpighiales</taxon>
        <taxon>Rhizophoraceae</taxon>
        <taxon>Rhizophora</taxon>
    </lineage>
</organism>
<dbReference type="EMBL" id="GGEC01093594">
    <property type="protein sequence ID" value="MBX74078.1"/>
    <property type="molecule type" value="Transcribed_RNA"/>
</dbReference>